<organism evidence="1 2">
    <name type="scientific">Pyropia yezoensis</name>
    <name type="common">Susabi-nori</name>
    <name type="synonym">Porphyra yezoensis</name>
    <dbReference type="NCBI Taxonomy" id="2788"/>
    <lineage>
        <taxon>Eukaryota</taxon>
        <taxon>Rhodophyta</taxon>
        <taxon>Bangiophyceae</taxon>
        <taxon>Bangiales</taxon>
        <taxon>Bangiaceae</taxon>
        <taxon>Pyropia</taxon>
    </lineage>
</organism>
<reference evidence="1" key="1">
    <citation type="submission" date="2019-11" db="EMBL/GenBank/DDBJ databases">
        <title>Nori genome reveals adaptations in red seaweeds to the harsh intertidal environment.</title>
        <authorList>
            <person name="Wang D."/>
            <person name="Mao Y."/>
        </authorList>
    </citation>
    <scope>NUCLEOTIDE SEQUENCE</scope>
    <source>
        <tissue evidence="1">Gametophyte</tissue>
    </source>
</reference>
<evidence type="ECO:0000313" key="2">
    <source>
        <dbReference type="Proteomes" id="UP000798662"/>
    </source>
</evidence>
<dbReference type="EMBL" id="CM020619">
    <property type="protein sequence ID" value="KAK1866237.1"/>
    <property type="molecule type" value="Genomic_DNA"/>
</dbReference>
<name>A0ACC3C7T3_PYRYE</name>
<dbReference type="Proteomes" id="UP000798662">
    <property type="component" value="Chromosome 2"/>
</dbReference>
<protein>
    <submittedName>
        <fullName evidence="1">Uncharacterized protein</fullName>
    </submittedName>
</protein>
<comment type="caution">
    <text evidence="1">The sequence shown here is derived from an EMBL/GenBank/DDBJ whole genome shotgun (WGS) entry which is preliminary data.</text>
</comment>
<keyword evidence="2" id="KW-1185">Reference proteome</keyword>
<sequence>MEGAEARLAALRGLNRQKYLQRVLQELGVRADSDKSVLHHWARRLPRGMFDGHRSVMPAPDHLLFHGLTKCLISGLFAELGEADSRLVGTSFRDALARSHMPSTRIYNPERRAVVSVGISEWAATLTVASVVFRRVLPGAGQYSSGATSPLQVGLQMLDAFTSLVNALYYFPRVELDGEAACRSRAGAEEMRILGDKFFKLVCSTCLRGDTAALGRSVDKPNLHRLRELLDHVVPALQHIRHAQELLFENAHQPVKRAITTGNGWDDAGRAMERVRQCELASRLLVQPSFFGVPSDWLEHAGVRAALSKANALWSQSSGPWKTCGGRLVHALVPAAGRELALTRFGSSFMVRWWGRASRSGSGEKVQIGDALAVLVLPSAGLMAVNVARGADSGNPLASVAYFSLAAVLTTPHGTCAAVVHPFQPIANSADVSVDVGRVMYLPLDGSVRRALVLHSCQHGCLSLRSAVGHSDTNRWRVLGRADGYPSRHG</sequence>
<gene>
    <name evidence="1" type="ORF">I4F81_008757</name>
</gene>
<proteinExistence type="predicted"/>
<accession>A0ACC3C7T3</accession>
<evidence type="ECO:0000313" key="1">
    <source>
        <dbReference type="EMBL" id="KAK1866237.1"/>
    </source>
</evidence>